<evidence type="ECO:0000313" key="2">
    <source>
        <dbReference type="EMBL" id="UXE62346.1"/>
    </source>
</evidence>
<dbReference type="Proteomes" id="UP001065613">
    <property type="component" value="Chromosome"/>
</dbReference>
<dbReference type="Pfam" id="PF13692">
    <property type="entry name" value="Glyco_trans_1_4"/>
    <property type="match status" value="1"/>
</dbReference>
<dbReference type="AlphaFoldDB" id="A0A977L0G5"/>
<dbReference type="PANTHER" id="PTHR12526:SF600">
    <property type="entry name" value="GLYCOSYL TRANSFERASE GROUP 1"/>
    <property type="match status" value="1"/>
</dbReference>
<dbReference type="PANTHER" id="PTHR12526">
    <property type="entry name" value="GLYCOSYLTRANSFERASE"/>
    <property type="match status" value="1"/>
</dbReference>
<reference evidence="2" key="1">
    <citation type="submission" date="2021-04" db="EMBL/GenBank/DDBJ databases">
        <title>Genome sequence of Woronichinia naegeliana from Washington state freshwater lake bloom.</title>
        <authorList>
            <person name="Dreher T.W."/>
        </authorList>
    </citation>
    <scope>NUCLEOTIDE SEQUENCE</scope>
    <source>
        <strain evidence="2">WA131</strain>
    </source>
</reference>
<name>A0A977L0G5_9CYAN</name>
<dbReference type="GO" id="GO:0016757">
    <property type="term" value="F:glycosyltransferase activity"/>
    <property type="evidence" value="ECO:0007669"/>
    <property type="project" value="TreeGrafter"/>
</dbReference>
<accession>A0A977L0G5</accession>
<dbReference type="Gene3D" id="3.40.50.2000">
    <property type="entry name" value="Glycogen Phosphorylase B"/>
    <property type="match status" value="2"/>
</dbReference>
<evidence type="ECO:0000259" key="1">
    <source>
        <dbReference type="Pfam" id="PF13439"/>
    </source>
</evidence>
<proteinExistence type="predicted"/>
<dbReference type="EMBL" id="CP073041">
    <property type="protein sequence ID" value="UXE62346.1"/>
    <property type="molecule type" value="Genomic_DNA"/>
</dbReference>
<protein>
    <submittedName>
        <fullName evidence="2">Glycosyltransferase family 4 protein</fullName>
    </submittedName>
</protein>
<dbReference type="SUPFAM" id="SSF53756">
    <property type="entry name" value="UDP-Glycosyltransferase/glycogen phosphorylase"/>
    <property type="match status" value="1"/>
</dbReference>
<dbReference type="CDD" id="cd03801">
    <property type="entry name" value="GT4_PimA-like"/>
    <property type="match status" value="1"/>
</dbReference>
<dbReference type="Pfam" id="PF13439">
    <property type="entry name" value="Glyco_transf_4"/>
    <property type="match status" value="1"/>
</dbReference>
<organism evidence="2">
    <name type="scientific">Woronichinia naegeliana WA131</name>
    <dbReference type="NCBI Taxonomy" id="2824559"/>
    <lineage>
        <taxon>Bacteria</taxon>
        <taxon>Bacillati</taxon>
        <taxon>Cyanobacteriota</taxon>
        <taxon>Cyanophyceae</taxon>
        <taxon>Synechococcales</taxon>
        <taxon>Coelosphaeriaceae</taxon>
        <taxon>Woronichinia</taxon>
    </lineage>
</organism>
<sequence>MLSMTFPYPPSRGGTQVRTFNLLKYLSQYHQVTLVTQQSPDVTEAQIHDLGRFVSHLQVFPRNDQPHTNFLTKIGRFAQFLQSGTPPNVASYYSPELQTWLDQAIQTGNFDVLTCEHSVNEIYVRPHWQKQLKVVLNLHSSVYRTCQQQLSIGISDYPNRDRLYLPMLKGYEKRLCQKFSEIVVTTQEDQSQIQAYNPQIPVQVIANGVDLDLFPLRSCDPNGYQLMITGGMDYITNIDAACFFAQEIFPLLQSQYPQLQLWIVGANPAPQVLALTHNSQITVTGRVPRMVDYLHQATVCIVPLRSGYGIKNKTLEAMAAGVPVVGSDRALEGLTIDPHHPQALRANQVSEYITVISQLLDDPSLRAELSENGRRLIEKNYTWQRLGADYEAVLQKN</sequence>
<gene>
    <name evidence="2" type="ORF">KA717_05980</name>
</gene>
<dbReference type="KEGG" id="wna:KA717_05980"/>
<feature type="domain" description="Glycosyltransferase subfamily 4-like N-terminal" evidence="1">
    <location>
        <begin position="13"/>
        <end position="212"/>
    </location>
</feature>
<dbReference type="InterPro" id="IPR028098">
    <property type="entry name" value="Glyco_trans_4-like_N"/>
</dbReference>